<evidence type="ECO:0000313" key="1">
    <source>
        <dbReference type="Proteomes" id="UP000887565"/>
    </source>
</evidence>
<accession>A0A915IT65</accession>
<organism evidence="1 2">
    <name type="scientific">Romanomermis culicivorax</name>
    <name type="common">Nematode worm</name>
    <dbReference type="NCBI Taxonomy" id="13658"/>
    <lineage>
        <taxon>Eukaryota</taxon>
        <taxon>Metazoa</taxon>
        <taxon>Ecdysozoa</taxon>
        <taxon>Nematoda</taxon>
        <taxon>Enoplea</taxon>
        <taxon>Dorylaimia</taxon>
        <taxon>Mermithida</taxon>
        <taxon>Mermithoidea</taxon>
        <taxon>Mermithidae</taxon>
        <taxon>Romanomermis</taxon>
    </lineage>
</organism>
<proteinExistence type="predicted"/>
<dbReference type="AlphaFoldDB" id="A0A915IT65"/>
<dbReference type="Proteomes" id="UP000887565">
    <property type="component" value="Unplaced"/>
</dbReference>
<evidence type="ECO:0000313" key="2">
    <source>
        <dbReference type="WBParaSite" id="nRc.2.0.1.t16569-RA"/>
    </source>
</evidence>
<protein>
    <submittedName>
        <fullName evidence="2">Uncharacterized protein</fullName>
    </submittedName>
</protein>
<sequence>MGGAMLLRSMHTLKMRRLCYCGWYAIDFKKQDAVVTEEKDLQVRQVCMGPNSMDKIPNEEEKLLRINY</sequence>
<dbReference type="WBParaSite" id="nRc.2.0.1.t16569-RA">
    <property type="protein sequence ID" value="nRc.2.0.1.t16569-RA"/>
    <property type="gene ID" value="nRc.2.0.1.g16569"/>
</dbReference>
<name>A0A915IT65_ROMCU</name>
<reference evidence="2" key="1">
    <citation type="submission" date="2022-11" db="UniProtKB">
        <authorList>
            <consortium name="WormBaseParasite"/>
        </authorList>
    </citation>
    <scope>IDENTIFICATION</scope>
</reference>
<keyword evidence="1" id="KW-1185">Reference proteome</keyword>